<dbReference type="WBParaSite" id="L893_g23876.t1">
    <property type="protein sequence ID" value="L893_g23876.t1"/>
    <property type="gene ID" value="L893_g23876"/>
</dbReference>
<evidence type="ECO:0000313" key="1">
    <source>
        <dbReference type="Proteomes" id="UP000095287"/>
    </source>
</evidence>
<evidence type="ECO:0000313" key="2">
    <source>
        <dbReference type="WBParaSite" id="L893_g23876.t1"/>
    </source>
</evidence>
<reference evidence="2" key="1">
    <citation type="submission" date="2016-11" db="UniProtKB">
        <authorList>
            <consortium name="WormBaseParasite"/>
        </authorList>
    </citation>
    <scope>IDENTIFICATION</scope>
</reference>
<accession>A0A1I7Z8C5</accession>
<protein>
    <submittedName>
        <fullName evidence="2">Transposase</fullName>
    </submittedName>
</protein>
<name>A0A1I7Z8C5_9BILA</name>
<sequence length="82" mass="8921">MAHLASGLCLLDSEKRQKIVESGDCLDPASSKPRSKIRVLLEDAPLLDLLERLAILLAERVVQSKAPDCGRFNRRKASGGGH</sequence>
<dbReference type="Proteomes" id="UP000095287">
    <property type="component" value="Unplaced"/>
</dbReference>
<dbReference type="AlphaFoldDB" id="A0A1I7Z8C5"/>
<proteinExistence type="predicted"/>
<keyword evidence="1" id="KW-1185">Reference proteome</keyword>
<organism evidence="1 2">
    <name type="scientific">Steinernema glaseri</name>
    <dbReference type="NCBI Taxonomy" id="37863"/>
    <lineage>
        <taxon>Eukaryota</taxon>
        <taxon>Metazoa</taxon>
        <taxon>Ecdysozoa</taxon>
        <taxon>Nematoda</taxon>
        <taxon>Chromadorea</taxon>
        <taxon>Rhabditida</taxon>
        <taxon>Tylenchina</taxon>
        <taxon>Panagrolaimomorpha</taxon>
        <taxon>Strongyloidoidea</taxon>
        <taxon>Steinernematidae</taxon>
        <taxon>Steinernema</taxon>
    </lineage>
</organism>